<evidence type="ECO:0000313" key="2">
    <source>
        <dbReference type="Proteomes" id="UP000821845"/>
    </source>
</evidence>
<dbReference type="EMBL" id="CM023485">
    <property type="protein sequence ID" value="KAH6930125.1"/>
    <property type="molecule type" value="Genomic_DNA"/>
</dbReference>
<proteinExistence type="predicted"/>
<keyword evidence="2" id="KW-1185">Reference proteome</keyword>
<dbReference type="Proteomes" id="UP000821845">
    <property type="component" value="Chromosome 5"/>
</dbReference>
<protein>
    <submittedName>
        <fullName evidence="1">Uncharacterized protein</fullName>
    </submittedName>
</protein>
<reference evidence="1" key="1">
    <citation type="submission" date="2020-05" db="EMBL/GenBank/DDBJ databases">
        <title>Large-scale comparative analyses of tick genomes elucidate their genetic diversity and vector capacities.</title>
        <authorList>
            <person name="Jia N."/>
            <person name="Wang J."/>
            <person name="Shi W."/>
            <person name="Du L."/>
            <person name="Sun Y."/>
            <person name="Zhan W."/>
            <person name="Jiang J."/>
            <person name="Wang Q."/>
            <person name="Zhang B."/>
            <person name="Ji P."/>
            <person name="Sakyi L.B."/>
            <person name="Cui X."/>
            <person name="Yuan T."/>
            <person name="Jiang B."/>
            <person name="Yang W."/>
            <person name="Lam T.T.-Y."/>
            <person name="Chang Q."/>
            <person name="Ding S."/>
            <person name="Wang X."/>
            <person name="Zhu J."/>
            <person name="Ruan X."/>
            <person name="Zhao L."/>
            <person name="Wei J."/>
            <person name="Que T."/>
            <person name="Du C."/>
            <person name="Cheng J."/>
            <person name="Dai P."/>
            <person name="Han X."/>
            <person name="Huang E."/>
            <person name="Gao Y."/>
            <person name="Liu J."/>
            <person name="Shao H."/>
            <person name="Ye R."/>
            <person name="Li L."/>
            <person name="Wei W."/>
            <person name="Wang X."/>
            <person name="Wang C."/>
            <person name="Yang T."/>
            <person name="Huo Q."/>
            <person name="Li W."/>
            <person name="Guo W."/>
            <person name="Chen H."/>
            <person name="Zhou L."/>
            <person name="Ni X."/>
            <person name="Tian J."/>
            <person name="Zhou Y."/>
            <person name="Sheng Y."/>
            <person name="Liu T."/>
            <person name="Pan Y."/>
            <person name="Xia L."/>
            <person name="Li J."/>
            <person name="Zhao F."/>
            <person name="Cao W."/>
        </authorList>
    </citation>
    <scope>NUCLEOTIDE SEQUENCE</scope>
    <source>
        <strain evidence="1">Hyas-2018</strain>
    </source>
</reference>
<gene>
    <name evidence="1" type="ORF">HPB50_009933</name>
</gene>
<accession>A0ACB7S6I6</accession>
<organism evidence="1 2">
    <name type="scientific">Hyalomma asiaticum</name>
    <name type="common">Tick</name>
    <dbReference type="NCBI Taxonomy" id="266040"/>
    <lineage>
        <taxon>Eukaryota</taxon>
        <taxon>Metazoa</taxon>
        <taxon>Ecdysozoa</taxon>
        <taxon>Arthropoda</taxon>
        <taxon>Chelicerata</taxon>
        <taxon>Arachnida</taxon>
        <taxon>Acari</taxon>
        <taxon>Parasitiformes</taxon>
        <taxon>Ixodida</taxon>
        <taxon>Ixodoidea</taxon>
        <taxon>Ixodidae</taxon>
        <taxon>Hyalomminae</taxon>
        <taxon>Hyalomma</taxon>
    </lineage>
</organism>
<evidence type="ECO:0000313" key="1">
    <source>
        <dbReference type="EMBL" id="KAH6930125.1"/>
    </source>
</evidence>
<name>A0ACB7S6I6_HYAAI</name>
<comment type="caution">
    <text evidence="1">The sequence shown here is derived from an EMBL/GenBank/DDBJ whole genome shotgun (WGS) entry which is preliminary data.</text>
</comment>
<sequence length="163" mass="17788">MEQRENLDDLSPGTAATAPGHVPSSGVVGGTNTITLPTLWLTDPFLWSIQVENKFRIHRITSEVRKHELLVEALPTQAMAEIRDILVGPPGETPYTTVKQALLHHLVPPKHRRIPQLLNGPSTSPSTAFHRSTHATITGVFVPRLANVCHPAHGMGNAQADRQ</sequence>